<dbReference type="GO" id="GO:0051276">
    <property type="term" value="P:chromosome organization"/>
    <property type="evidence" value="ECO:0007669"/>
    <property type="project" value="InterPro"/>
</dbReference>
<sequence length="102" mass="11685">MKSADGLYHIKSHKYPVLEGSRAQVWHQTAYKTAGNLKKGDLMMNKHGRIVSKKKHSTAKKEKRLEKAGYKTRKGKFGAIKSDNKKSLKSRKSSRKSRKSRK</sequence>
<dbReference type="GO" id="GO:0003677">
    <property type="term" value="F:DNA binding"/>
    <property type="evidence" value="ECO:0007669"/>
    <property type="project" value="InterPro"/>
</dbReference>
<name>A0A6C0IPV2_9ZZZZ</name>
<feature type="compositionally biased region" description="Basic residues" evidence="1">
    <location>
        <begin position="87"/>
        <end position="102"/>
    </location>
</feature>
<dbReference type="InterPro" id="IPR043928">
    <property type="entry name" value="DNVP"/>
</dbReference>
<protein>
    <submittedName>
        <fullName evidence="2">Uncharacterized protein</fullName>
    </submittedName>
</protein>
<organism evidence="2">
    <name type="scientific">viral metagenome</name>
    <dbReference type="NCBI Taxonomy" id="1070528"/>
    <lineage>
        <taxon>unclassified sequences</taxon>
        <taxon>metagenomes</taxon>
        <taxon>organismal metagenomes</taxon>
    </lineage>
</organism>
<evidence type="ECO:0000313" key="2">
    <source>
        <dbReference type="EMBL" id="QHT93553.1"/>
    </source>
</evidence>
<feature type="compositionally biased region" description="Basic residues" evidence="1">
    <location>
        <begin position="49"/>
        <end position="58"/>
    </location>
</feature>
<accession>A0A6C0IPV2</accession>
<dbReference type="Pfam" id="PF19060">
    <property type="entry name" value="DVNP"/>
    <property type="match status" value="1"/>
</dbReference>
<dbReference type="AlphaFoldDB" id="A0A6C0IPV2"/>
<evidence type="ECO:0000256" key="1">
    <source>
        <dbReference type="SAM" id="MobiDB-lite"/>
    </source>
</evidence>
<reference evidence="2" key="1">
    <citation type="journal article" date="2020" name="Nature">
        <title>Giant virus diversity and host interactions through global metagenomics.</title>
        <authorList>
            <person name="Schulz F."/>
            <person name="Roux S."/>
            <person name="Paez-Espino D."/>
            <person name="Jungbluth S."/>
            <person name="Walsh D.A."/>
            <person name="Denef V.J."/>
            <person name="McMahon K.D."/>
            <person name="Konstantinidis K.T."/>
            <person name="Eloe-Fadrosh E.A."/>
            <person name="Kyrpides N.C."/>
            <person name="Woyke T."/>
        </authorList>
    </citation>
    <scope>NUCLEOTIDE SEQUENCE</scope>
    <source>
        <strain evidence="2">GVMAG-M-3300024252-29</strain>
    </source>
</reference>
<proteinExistence type="predicted"/>
<dbReference type="EMBL" id="MN740208">
    <property type="protein sequence ID" value="QHT93553.1"/>
    <property type="molecule type" value="Genomic_DNA"/>
</dbReference>
<feature type="compositionally biased region" description="Basic and acidic residues" evidence="1">
    <location>
        <begin position="59"/>
        <end position="69"/>
    </location>
</feature>
<feature type="region of interest" description="Disordered" evidence="1">
    <location>
        <begin position="49"/>
        <end position="102"/>
    </location>
</feature>